<dbReference type="GO" id="GO:0030313">
    <property type="term" value="C:cell envelope"/>
    <property type="evidence" value="ECO:0007669"/>
    <property type="project" value="UniProtKB-SubCell"/>
</dbReference>
<keyword evidence="4 8" id="KW-0812">Transmembrane</keyword>
<dbReference type="InterPro" id="IPR001054">
    <property type="entry name" value="A/G_cyclase"/>
</dbReference>
<dbReference type="SMART" id="SM01080">
    <property type="entry name" value="CHASE2"/>
    <property type="match status" value="1"/>
</dbReference>
<keyword evidence="5 8" id="KW-1133">Transmembrane helix</keyword>
<dbReference type="PROSITE" id="PS50005">
    <property type="entry name" value="TPR"/>
    <property type="match status" value="1"/>
</dbReference>
<accession>A0A1F7SIW4</accession>
<comment type="similarity">
    <text evidence="2">Belongs to the adenylyl cyclase class-3 family.</text>
</comment>
<keyword evidence="7" id="KW-0802">TPR repeat</keyword>
<evidence type="ECO:0000313" key="11">
    <source>
        <dbReference type="Proteomes" id="UP000178082"/>
    </source>
</evidence>
<keyword evidence="6 8" id="KW-0472">Membrane</keyword>
<evidence type="ECO:0000256" key="5">
    <source>
        <dbReference type="ARBA" id="ARBA00022989"/>
    </source>
</evidence>
<comment type="caution">
    <text evidence="10">The sequence shown here is derived from an EMBL/GenBank/DDBJ whole genome shotgun (WGS) entry which is preliminary data.</text>
</comment>
<feature type="transmembrane region" description="Helical" evidence="8">
    <location>
        <begin position="381"/>
        <end position="400"/>
    </location>
</feature>
<feature type="repeat" description="TPR" evidence="7">
    <location>
        <begin position="690"/>
        <end position="723"/>
    </location>
</feature>
<dbReference type="PANTHER" id="PTHR43081:SF1">
    <property type="entry name" value="ADENYLATE CYCLASE, TERMINAL-DIFFERENTIATION SPECIFIC"/>
    <property type="match status" value="1"/>
</dbReference>
<dbReference type="InterPro" id="IPR007890">
    <property type="entry name" value="CHASE2"/>
</dbReference>
<feature type="transmembrane region" description="Helical" evidence="8">
    <location>
        <begin position="12"/>
        <end position="29"/>
    </location>
</feature>
<keyword evidence="3" id="KW-1003">Cell membrane</keyword>
<proteinExistence type="inferred from homology"/>
<feature type="transmembrane region" description="Helical" evidence="8">
    <location>
        <begin position="409"/>
        <end position="430"/>
    </location>
</feature>
<evidence type="ECO:0000256" key="3">
    <source>
        <dbReference type="ARBA" id="ARBA00022475"/>
    </source>
</evidence>
<dbReference type="SUPFAM" id="SSF55073">
    <property type="entry name" value="Nucleotide cyclase"/>
    <property type="match status" value="1"/>
</dbReference>
<feature type="domain" description="Guanylate cyclase" evidence="9">
    <location>
        <begin position="498"/>
        <end position="631"/>
    </location>
</feature>
<evidence type="ECO:0000256" key="7">
    <source>
        <dbReference type="PROSITE-ProRule" id="PRU00339"/>
    </source>
</evidence>
<evidence type="ECO:0000256" key="2">
    <source>
        <dbReference type="ARBA" id="ARBA00005381"/>
    </source>
</evidence>
<dbReference type="CDD" id="cd07302">
    <property type="entry name" value="CHD"/>
    <property type="match status" value="1"/>
</dbReference>
<dbReference type="PANTHER" id="PTHR43081">
    <property type="entry name" value="ADENYLATE CYCLASE, TERMINAL-DIFFERENTIATION SPECIFIC-RELATED"/>
    <property type="match status" value="1"/>
</dbReference>
<dbReference type="SMART" id="SM00044">
    <property type="entry name" value="CYCc"/>
    <property type="match status" value="1"/>
</dbReference>
<dbReference type="EMBL" id="MGDI01000022">
    <property type="protein sequence ID" value="OGL53709.1"/>
    <property type="molecule type" value="Genomic_DNA"/>
</dbReference>
<comment type="subcellular location">
    <subcellularLocation>
        <location evidence="1">Cell envelope</location>
    </subcellularLocation>
</comment>
<evidence type="ECO:0000256" key="6">
    <source>
        <dbReference type="ARBA" id="ARBA00023136"/>
    </source>
</evidence>
<reference evidence="10 11" key="1">
    <citation type="journal article" date="2016" name="Nat. Commun.">
        <title>Thousands of microbial genomes shed light on interconnected biogeochemical processes in an aquifer system.</title>
        <authorList>
            <person name="Anantharaman K."/>
            <person name="Brown C.T."/>
            <person name="Hug L.A."/>
            <person name="Sharon I."/>
            <person name="Castelle C.J."/>
            <person name="Probst A.J."/>
            <person name="Thomas B.C."/>
            <person name="Singh A."/>
            <person name="Wilkins M.J."/>
            <person name="Karaoz U."/>
            <person name="Brodie E.L."/>
            <person name="Williams K.H."/>
            <person name="Hubbard S.S."/>
            <person name="Banfield J.F."/>
        </authorList>
    </citation>
    <scope>NUCLEOTIDE SEQUENCE [LARGE SCALE GENOMIC DNA]</scope>
</reference>
<dbReference type="FunFam" id="3.30.70.1230:FF:000016">
    <property type="entry name" value="Adenylate/guanylate cyclase domain-containing protein"/>
    <property type="match status" value="1"/>
</dbReference>
<dbReference type="Pfam" id="PF05226">
    <property type="entry name" value="CHASE2"/>
    <property type="match status" value="1"/>
</dbReference>
<dbReference type="AlphaFoldDB" id="A0A1F7SIW4"/>
<dbReference type="InterPro" id="IPR029787">
    <property type="entry name" value="Nucleotide_cyclase"/>
</dbReference>
<evidence type="ECO:0000256" key="8">
    <source>
        <dbReference type="SAM" id="Phobius"/>
    </source>
</evidence>
<dbReference type="Proteomes" id="UP000178082">
    <property type="component" value="Unassembled WGS sequence"/>
</dbReference>
<protein>
    <recommendedName>
        <fullName evidence="9">Guanylate cyclase domain-containing protein</fullName>
    </recommendedName>
</protein>
<evidence type="ECO:0000313" key="10">
    <source>
        <dbReference type="EMBL" id="OGL53709.1"/>
    </source>
</evidence>
<gene>
    <name evidence="10" type="ORF">A3G31_03105</name>
</gene>
<dbReference type="Gene3D" id="3.30.70.1230">
    <property type="entry name" value="Nucleotide cyclase"/>
    <property type="match status" value="1"/>
</dbReference>
<name>A0A1F7SIW4_9BACT</name>
<dbReference type="GO" id="GO:0006171">
    <property type="term" value="P:cAMP biosynthetic process"/>
    <property type="evidence" value="ECO:0007669"/>
    <property type="project" value="TreeGrafter"/>
</dbReference>
<sequence length="754" mass="85312">MKKNGFKLSGSKIGIVATLLLFVICLLHGPKTNITLIERLELTWLDTLFKLRGKKNPGNEVKIIAVDDKSITKLGRWPWDRAKFSELIDILIDAKVKVIGFDIIFSEPQITQEQKKLNELEKSFKKLNLQSLNKDSSVFYKKIINSLEAIDNDNLLGNSFKKAGNVVLAVALDPESRVEESKAAENDVLENLSRFSYFLTEDPGLIENALQPPEARTVLPPLIPFMEKVLSVGNAQAIITDLDGISRKESLVVKYRDFYYPPFGLEIARAYLDIPFEKLKIIFGQGIKLDKIFIPTDERERYLINFNGPQNTFKYYSFSDVLDGKFPKEEFSGKVALIGYAATGLGDKWATPFQIMFGVEKQATVIENIIHQNFLNRPANAFIFEMLALLILGVISSVILPKLSPLNSTFFSTGMIFIYLLFTVTLFIFYSTWINAVFPTLTTLSSYIVITSYRFLTEEKEKRKIRGAFQQYLSPEVVQEIIKDPSKLKLGGEEKILSILFSDVRGFTTISEKLKPDELVKLLNEYFNAMTEVITNIHKGTLDKFIGDAIMAFWGAPVDLPDHPLRACLSALGMIKKLKELQEKWIQEGKPKVEIGIGINTGMVVVGNMGSDSRFDYTVMGDSVNLASRLEGLTRTYGINIIISEFTLSTLENEFVTRELDCVRVKGKVKPVKIFELIDEKPLSSDKSDVIEIFHTGLKSYKKRSWEKGIEEFQKALKIDPDDIPSKIYLERCIAFKSAPPPDDWDGVFTMKTK</sequence>
<dbReference type="PROSITE" id="PS50125">
    <property type="entry name" value="GUANYLATE_CYCLASE_2"/>
    <property type="match status" value="1"/>
</dbReference>
<evidence type="ECO:0000256" key="4">
    <source>
        <dbReference type="ARBA" id="ARBA00022692"/>
    </source>
</evidence>
<dbReference type="Pfam" id="PF00211">
    <property type="entry name" value="Guanylate_cyc"/>
    <property type="match status" value="1"/>
</dbReference>
<dbReference type="GO" id="GO:0035556">
    <property type="term" value="P:intracellular signal transduction"/>
    <property type="evidence" value="ECO:0007669"/>
    <property type="project" value="InterPro"/>
</dbReference>
<evidence type="ECO:0000256" key="1">
    <source>
        <dbReference type="ARBA" id="ARBA00004196"/>
    </source>
</evidence>
<organism evidence="10 11">
    <name type="scientific">Candidatus Schekmanbacteria bacterium RIFCSPLOWO2_12_FULL_38_15</name>
    <dbReference type="NCBI Taxonomy" id="1817883"/>
    <lineage>
        <taxon>Bacteria</taxon>
        <taxon>Candidatus Schekmaniibacteriota</taxon>
    </lineage>
</organism>
<feature type="transmembrane region" description="Helical" evidence="8">
    <location>
        <begin position="436"/>
        <end position="456"/>
    </location>
</feature>
<dbReference type="InterPro" id="IPR019734">
    <property type="entry name" value="TPR_rpt"/>
</dbReference>
<dbReference type="GO" id="GO:0004016">
    <property type="term" value="F:adenylate cyclase activity"/>
    <property type="evidence" value="ECO:0007669"/>
    <property type="project" value="UniProtKB-ARBA"/>
</dbReference>
<dbReference type="STRING" id="1817883.A3G31_03105"/>
<evidence type="ECO:0000259" key="9">
    <source>
        <dbReference type="PROSITE" id="PS50125"/>
    </source>
</evidence>
<dbReference type="InterPro" id="IPR050697">
    <property type="entry name" value="Adenylyl/Guanylyl_Cyclase_3/4"/>
</dbReference>